<dbReference type="STRING" id="1926881.BTJ39_03260"/>
<protein>
    <recommendedName>
        <fullName evidence="4">Fimbrial protein</fullName>
    </recommendedName>
</protein>
<evidence type="ECO:0000256" key="1">
    <source>
        <dbReference type="SAM" id="SignalP"/>
    </source>
</evidence>
<dbReference type="AlphaFoldDB" id="A0A1S8YSN8"/>
<dbReference type="OrthoDB" id="6624429at2"/>
<evidence type="ECO:0008006" key="4">
    <source>
        <dbReference type="Google" id="ProtNLM"/>
    </source>
</evidence>
<evidence type="ECO:0000313" key="2">
    <source>
        <dbReference type="EMBL" id="OON42181.1"/>
    </source>
</evidence>
<dbReference type="RefSeq" id="WP_078001216.1">
    <property type="nucleotide sequence ID" value="NZ_MRUL01000001.1"/>
</dbReference>
<keyword evidence="3" id="KW-1185">Reference proteome</keyword>
<gene>
    <name evidence="2" type="ORF">BTJ39_03260</name>
</gene>
<proteinExistence type="predicted"/>
<feature type="chain" id="PRO_5013318058" description="Fimbrial protein" evidence="1">
    <location>
        <begin position="20"/>
        <end position="166"/>
    </location>
</feature>
<keyword evidence="1" id="KW-0732">Signal</keyword>
<name>A0A1S8YSN8_9GAMM</name>
<accession>A0A1S8YSN8</accession>
<feature type="signal peptide" evidence="1">
    <location>
        <begin position="1"/>
        <end position="19"/>
    </location>
</feature>
<organism evidence="2 3">
    <name type="scientific">Izhakiella australiensis</name>
    <dbReference type="NCBI Taxonomy" id="1926881"/>
    <lineage>
        <taxon>Bacteria</taxon>
        <taxon>Pseudomonadati</taxon>
        <taxon>Pseudomonadota</taxon>
        <taxon>Gammaproteobacteria</taxon>
        <taxon>Enterobacterales</taxon>
        <taxon>Erwiniaceae</taxon>
        <taxon>Izhakiella</taxon>
    </lineage>
</organism>
<evidence type="ECO:0000313" key="3">
    <source>
        <dbReference type="Proteomes" id="UP000190667"/>
    </source>
</evidence>
<reference evidence="2 3" key="1">
    <citation type="submission" date="2016-12" db="EMBL/GenBank/DDBJ databases">
        <title>Izhakiella australiana sp. nov. of genus Izhakiella isolated from Australian desert.</title>
        <authorList>
            <person name="Ji M."/>
        </authorList>
    </citation>
    <scope>NUCLEOTIDE SEQUENCE [LARGE SCALE GENOMIC DNA]</scope>
    <source>
        <strain evidence="2 3">D4N98</strain>
    </source>
</reference>
<dbReference type="Proteomes" id="UP000190667">
    <property type="component" value="Unassembled WGS sequence"/>
</dbReference>
<comment type="caution">
    <text evidence="2">The sequence shown here is derived from an EMBL/GenBank/DDBJ whole genome shotgun (WGS) entry which is preliminary data.</text>
</comment>
<sequence>MKKVFFPVLLMLASLSASGAVSVRTSIDVQAEVSTSVRIYVDGKDVTNGMISLKLEDKSGYMTGITPDFQFIGNASAVSLSLTSPANRSLVSENGDEMLLNTAWVKPGGGDVSTSYPFNNLPVYPSLSEVPPNSGIKVRFTSAARSETYPLGVYSGTYEVIVTPSV</sequence>
<dbReference type="EMBL" id="MRUL01000001">
    <property type="protein sequence ID" value="OON42181.1"/>
    <property type="molecule type" value="Genomic_DNA"/>
</dbReference>